<dbReference type="Proteomes" id="UP000188145">
    <property type="component" value="Chromosome"/>
</dbReference>
<dbReference type="SUPFAM" id="SSF54593">
    <property type="entry name" value="Glyoxalase/Bleomycin resistance protein/Dihydroxybiphenyl dioxygenase"/>
    <property type="match status" value="1"/>
</dbReference>
<evidence type="ECO:0000313" key="2">
    <source>
        <dbReference type="EMBL" id="AQP48318.1"/>
    </source>
</evidence>
<dbReference type="AlphaFoldDB" id="A0A1Q2CQB3"/>
<gene>
    <name evidence="2" type="ORF">BW730_13215</name>
</gene>
<evidence type="ECO:0000259" key="1">
    <source>
        <dbReference type="PROSITE" id="PS51819"/>
    </source>
</evidence>
<sequence length="131" mass="14591">MDPTPKLAGIHHVTLSVSDLDTTLAWYRDVLGFEPVMSAEVDGMRKALLTRDGIRVSFVEHGDLAEPGPFSERRVGLDHLSFAVAGRQELDRWVEILDSHEVRRSPIVGGTMGDVLSFRDPDNIALEFYTV</sequence>
<dbReference type="InterPro" id="IPR029068">
    <property type="entry name" value="Glyas_Bleomycin-R_OHBP_Dase"/>
</dbReference>
<dbReference type="InterPro" id="IPR037523">
    <property type="entry name" value="VOC_core"/>
</dbReference>
<proteinExistence type="predicted"/>
<dbReference type="Gene3D" id="3.10.180.10">
    <property type="entry name" value="2,3-Dihydroxybiphenyl 1,2-Dioxygenase, domain 1"/>
    <property type="match status" value="1"/>
</dbReference>
<dbReference type="PANTHER" id="PTHR21366:SF31">
    <property type="entry name" value="METALLOTHIOL TRANSFERASE FOSB"/>
    <property type="match status" value="1"/>
</dbReference>
<keyword evidence="3" id="KW-1185">Reference proteome</keyword>
<dbReference type="InterPro" id="IPR050383">
    <property type="entry name" value="GlyoxalaseI/FosfomycinResist"/>
</dbReference>
<reference evidence="3" key="1">
    <citation type="submission" date="2017-02" db="EMBL/GenBank/DDBJ databases">
        <title>Tessaracoccus aquaemaris sp. nov., isolated from the intestine of a Korean rockfish, Sebastes schlegelii, in a marine aquaculture pond.</title>
        <authorList>
            <person name="Tak E.J."/>
            <person name="Bae J.-W."/>
        </authorList>
    </citation>
    <scope>NUCLEOTIDE SEQUENCE [LARGE SCALE GENOMIC DNA]</scope>
    <source>
        <strain evidence="3">NSG39</strain>
    </source>
</reference>
<dbReference type="EMBL" id="CP019606">
    <property type="protein sequence ID" value="AQP48318.1"/>
    <property type="molecule type" value="Genomic_DNA"/>
</dbReference>
<name>A0A1Q2CQB3_9ACTN</name>
<dbReference type="InterPro" id="IPR004360">
    <property type="entry name" value="Glyas_Fos-R_dOase_dom"/>
</dbReference>
<dbReference type="RefSeq" id="WP_077686649.1">
    <property type="nucleotide sequence ID" value="NZ_CP019606.1"/>
</dbReference>
<organism evidence="2 3">
    <name type="scientific">Tessaracoccus aquimaris</name>
    <dbReference type="NCBI Taxonomy" id="1332264"/>
    <lineage>
        <taxon>Bacteria</taxon>
        <taxon>Bacillati</taxon>
        <taxon>Actinomycetota</taxon>
        <taxon>Actinomycetes</taxon>
        <taxon>Propionibacteriales</taxon>
        <taxon>Propionibacteriaceae</taxon>
        <taxon>Tessaracoccus</taxon>
    </lineage>
</organism>
<dbReference type="OrthoDB" id="317332at2"/>
<dbReference type="Pfam" id="PF00903">
    <property type="entry name" value="Glyoxalase"/>
    <property type="match status" value="1"/>
</dbReference>
<evidence type="ECO:0000313" key="3">
    <source>
        <dbReference type="Proteomes" id="UP000188145"/>
    </source>
</evidence>
<feature type="domain" description="VOC" evidence="1">
    <location>
        <begin position="9"/>
        <end position="131"/>
    </location>
</feature>
<protein>
    <submittedName>
        <fullName evidence="2">Glyoxalase</fullName>
    </submittedName>
</protein>
<dbReference type="KEGG" id="tes:BW730_13215"/>
<dbReference type="PROSITE" id="PS51819">
    <property type="entry name" value="VOC"/>
    <property type="match status" value="1"/>
</dbReference>
<accession>A0A1Q2CQB3</accession>
<dbReference type="PANTHER" id="PTHR21366">
    <property type="entry name" value="GLYOXALASE FAMILY PROTEIN"/>
    <property type="match status" value="1"/>
</dbReference>
<dbReference type="STRING" id="1332264.BW730_13215"/>